<gene>
    <name evidence="1" type="ORF">THIOM_003022</name>
</gene>
<comment type="caution">
    <text evidence="1">The sequence shown here is derived from an EMBL/GenBank/DDBJ whole genome shotgun (WGS) entry which is preliminary data.</text>
</comment>
<dbReference type="Proteomes" id="UP000076962">
    <property type="component" value="Unassembled WGS sequence"/>
</dbReference>
<dbReference type="AlphaFoldDB" id="A0A0A6NZQ3"/>
<evidence type="ECO:0000313" key="2">
    <source>
        <dbReference type="Proteomes" id="UP000076962"/>
    </source>
</evidence>
<reference evidence="1 2" key="1">
    <citation type="submission" date="2016-05" db="EMBL/GenBank/DDBJ databases">
        <title>Single-cell genome of chain-forming Candidatus Thiomargarita nelsonii and comparison to other large sulfur-oxidizing bacteria.</title>
        <authorList>
            <person name="Winkel M."/>
            <person name="Salman V."/>
            <person name="Woyke T."/>
            <person name="Schulz-Vogt H."/>
            <person name="Richter M."/>
            <person name="Flood B."/>
            <person name="Bailey J."/>
            <person name="Amann R."/>
            <person name="Mussmann M."/>
        </authorList>
    </citation>
    <scope>NUCLEOTIDE SEQUENCE [LARGE SCALE GENOMIC DNA]</scope>
    <source>
        <strain evidence="1 2">THI036</strain>
    </source>
</reference>
<dbReference type="EMBL" id="LUTY01001788">
    <property type="protein sequence ID" value="OAD21219.1"/>
    <property type="molecule type" value="Genomic_DNA"/>
</dbReference>
<protein>
    <submittedName>
        <fullName evidence="1">Uncharacterized protein</fullName>
    </submittedName>
</protein>
<name>A0A0A6NZQ3_9GAMM</name>
<organism evidence="1 2">
    <name type="scientific">Candidatus Thiomargarita nelsonii</name>
    <dbReference type="NCBI Taxonomy" id="1003181"/>
    <lineage>
        <taxon>Bacteria</taxon>
        <taxon>Pseudomonadati</taxon>
        <taxon>Pseudomonadota</taxon>
        <taxon>Gammaproteobacteria</taxon>
        <taxon>Thiotrichales</taxon>
        <taxon>Thiotrichaceae</taxon>
        <taxon>Thiomargarita</taxon>
    </lineage>
</organism>
<proteinExistence type="predicted"/>
<evidence type="ECO:0000313" key="1">
    <source>
        <dbReference type="EMBL" id="OAD21219.1"/>
    </source>
</evidence>
<keyword evidence="2" id="KW-1185">Reference proteome</keyword>
<sequence>MKYTVNIPQDIGQHPNASRFLSDTLRSLLVLLEQRGLPLVPLAEREVTPELLERLLFQRVEARPEPAKFSKNKALNGFLTAVERTGGIKKESAEVIRRLGREFREDFELRHDKKL</sequence>
<accession>A0A0A6NZQ3</accession>